<dbReference type="Gene3D" id="3.10.20.90">
    <property type="entry name" value="Phosphatidylinositol 3-kinase Catalytic Subunit, Chain A, domain 1"/>
    <property type="match status" value="1"/>
</dbReference>
<feature type="compositionally biased region" description="Polar residues" evidence="1">
    <location>
        <begin position="547"/>
        <end position="557"/>
    </location>
</feature>
<dbReference type="KEGG" id="som:SOMG_01634"/>
<dbReference type="GeneID" id="80875116"/>
<reference evidence="3 4" key="1">
    <citation type="journal article" date="2023" name="G3 (Bethesda)">
        <title>A high-quality reference genome for the fission yeast Schizosaccharomyces osmophilus.</title>
        <authorList>
            <person name="Jia G.S."/>
            <person name="Zhang W.C."/>
            <person name="Liang Y."/>
            <person name="Liu X.H."/>
            <person name="Rhind N."/>
            <person name="Pidoux A."/>
            <person name="Brysch-Herzberg M."/>
            <person name="Du L.L."/>
        </authorList>
    </citation>
    <scope>NUCLEOTIDE SEQUENCE [LARGE SCALE GENOMIC DNA]</scope>
    <source>
        <strain evidence="3 4">CBS 15793</strain>
    </source>
</reference>
<feature type="region of interest" description="Disordered" evidence="1">
    <location>
        <begin position="96"/>
        <end position="133"/>
    </location>
</feature>
<dbReference type="PANTHER" id="PTHR10677:SF3">
    <property type="entry name" value="FI07626P-RELATED"/>
    <property type="match status" value="1"/>
</dbReference>
<protein>
    <submittedName>
        <fullName evidence="3">ER ubiquitin family protein</fullName>
    </submittedName>
</protein>
<proteinExistence type="predicted"/>
<organism evidence="3 4">
    <name type="scientific">Schizosaccharomyces osmophilus</name>
    <dbReference type="NCBI Taxonomy" id="2545709"/>
    <lineage>
        <taxon>Eukaryota</taxon>
        <taxon>Fungi</taxon>
        <taxon>Dikarya</taxon>
        <taxon>Ascomycota</taxon>
        <taxon>Taphrinomycotina</taxon>
        <taxon>Schizosaccharomycetes</taxon>
        <taxon>Schizosaccharomycetales</taxon>
        <taxon>Schizosaccharomycetaceae</taxon>
        <taxon>Schizosaccharomyces</taxon>
    </lineage>
</organism>
<sequence>MTEMSEYKIRVTTVDQKVGIFQVARDKTVLDLKNIIAPTFEAPVDRLKLIYAGRVLRNETILFTILNDVTDLVTFHLVISIISSLPLSSSAPTEQSFSQLAPFPRQQEAHPPSSSSLSVQPSRTITSLNPEELSQRERAQHLFSNYQRVGRTAGIHGMFPNMIQRIESSGLVPSAPSMPQTQDSIPNNLPSPNESSMNPFIQLLSSQRQIPIPNPTTTTTTSVTSVPDRNVTMVVASSVQGRNGTPHTSPIPNGISTLPFGQNNGGNSPQIPANHASPSPESNTQRLPTVDNLLHTDHLHRPSFVGNFSSPPVSSNPQRLPNELPGRFSVNSHPHAGSLNLPFTGGNLTSTGGFTTDAPQLLPIYYQTVFYNGSYYLQQMPSTNTFSPLPFHPVGSGLPPVISPYGIMQNQQTGECAYLLSPSSERSSLQVQPMTFQNLRRFQLFTSSVLSPFTHTFENIRRHFRLFIRLALFCALATYNDSLPHTMLLTSIMAFVFLLQAGALSPIINENRTLQTALEYVRNVQNEYRQRRSGSNPEVIEVANAPPSENQENVTSETQRRRTDTEYTRLQRFLRSVRGTMIAFASSFVPRS</sequence>
<dbReference type="SMART" id="SM00213">
    <property type="entry name" value="UBQ"/>
    <property type="match status" value="1"/>
</dbReference>
<dbReference type="GO" id="GO:0005829">
    <property type="term" value="C:cytosol"/>
    <property type="evidence" value="ECO:0007669"/>
    <property type="project" value="TreeGrafter"/>
</dbReference>
<evidence type="ECO:0000313" key="3">
    <source>
        <dbReference type="EMBL" id="WBW71781.1"/>
    </source>
</evidence>
<accession>A0AAE9WAE3</accession>
<dbReference type="PANTHER" id="PTHR10677">
    <property type="entry name" value="UBIQUILIN"/>
    <property type="match status" value="1"/>
</dbReference>
<dbReference type="InterPro" id="IPR015496">
    <property type="entry name" value="Ubiquilin"/>
</dbReference>
<dbReference type="InterPro" id="IPR000626">
    <property type="entry name" value="Ubiquitin-like_dom"/>
</dbReference>
<dbReference type="SUPFAM" id="SSF54236">
    <property type="entry name" value="Ubiquitin-like"/>
    <property type="match status" value="1"/>
</dbReference>
<dbReference type="PROSITE" id="PS50053">
    <property type="entry name" value="UBIQUITIN_2"/>
    <property type="match status" value="1"/>
</dbReference>
<dbReference type="CDD" id="cd17039">
    <property type="entry name" value="Ubl_ubiquitin_like"/>
    <property type="match status" value="1"/>
</dbReference>
<dbReference type="RefSeq" id="XP_056036024.1">
    <property type="nucleotide sequence ID" value="XM_056180427.1"/>
</dbReference>
<name>A0AAE9WAE3_9SCHI</name>
<dbReference type="EMBL" id="CP115611">
    <property type="protein sequence ID" value="WBW71781.1"/>
    <property type="molecule type" value="Genomic_DNA"/>
</dbReference>
<feature type="compositionally biased region" description="Low complexity" evidence="1">
    <location>
        <begin position="111"/>
        <end position="122"/>
    </location>
</feature>
<evidence type="ECO:0000256" key="1">
    <source>
        <dbReference type="SAM" id="MobiDB-lite"/>
    </source>
</evidence>
<feature type="region of interest" description="Disordered" evidence="1">
    <location>
        <begin position="531"/>
        <end position="563"/>
    </location>
</feature>
<dbReference type="GO" id="GO:0031593">
    <property type="term" value="F:polyubiquitin modification-dependent protein binding"/>
    <property type="evidence" value="ECO:0007669"/>
    <property type="project" value="TreeGrafter"/>
</dbReference>
<dbReference type="GO" id="GO:0006511">
    <property type="term" value="P:ubiquitin-dependent protein catabolic process"/>
    <property type="evidence" value="ECO:0007669"/>
    <property type="project" value="TreeGrafter"/>
</dbReference>
<dbReference type="Proteomes" id="UP001212411">
    <property type="component" value="Chromosome 1"/>
</dbReference>
<keyword evidence="4" id="KW-1185">Reference proteome</keyword>
<feature type="domain" description="Ubiquitin-like" evidence="2">
    <location>
        <begin position="7"/>
        <end position="62"/>
    </location>
</feature>
<dbReference type="InterPro" id="IPR029071">
    <property type="entry name" value="Ubiquitin-like_domsf"/>
</dbReference>
<gene>
    <name evidence="3" type="ORF">SOMG_01634</name>
</gene>
<dbReference type="Pfam" id="PF00240">
    <property type="entry name" value="ubiquitin"/>
    <property type="match status" value="1"/>
</dbReference>
<evidence type="ECO:0000313" key="4">
    <source>
        <dbReference type="Proteomes" id="UP001212411"/>
    </source>
</evidence>
<evidence type="ECO:0000259" key="2">
    <source>
        <dbReference type="PROSITE" id="PS50053"/>
    </source>
</evidence>
<dbReference type="AlphaFoldDB" id="A0AAE9WAE3"/>
<feature type="region of interest" description="Disordered" evidence="1">
    <location>
        <begin position="257"/>
        <end position="285"/>
    </location>
</feature>